<dbReference type="AlphaFoldDB" id="A0AAU9Y687"/>
<reference evidence="1 2" key="1">
    <citation type="submission" date="2022-05" db="EMBL/GenBank/DDBJ databases">
        <authorList>
            <consortium name="Genoscope - CEA"/>
            <person name="William W."/>
        </authorList>
    </citation>
    <scope>NUCLEOTIDE SEQUENCE [LARGE SCALE GENOMIC DNA]</scope>
</reference>
<protein>
    <recommendedName>
        <fullName evidence="3">Sel1 repeat family protein</fullName>
    </recommendedName>
</protein>
<comment type="caution">
    <text evidence="1">The sequence shown here is derived from an EMBL/GenBank/DDBJ whole genome shotgun (WGS) entry which is preliminary data.</text>
</comment>
<dbReference type="Gene3D" id="1.25.40.10">
    <property type="entry name" value="Tetratricopeptide repeat domain"/>
    <property type="match status" value="1"/>
</dbReference>
<sequence>MKFFKAEDFDLKNYFKESYGSVDFLIARAKKGEVSCQIHLGTAYSRGIEGFVEKDTEKAIGWLDTAVQNGCTLSSVMQELGQLLVSQESHITSEKRTICITRQRVWEVHLRSLIWLKCIDVKLKEW</sequence>
<dbReference type="SUPFAM" id="SSF81901">
    <property type="entry name" value="HCP-like"/>
    <property type="match status" value="1"/>
</dbReference>
<proteinExistence type="predicted"/>
<accession>A0AAU9Y687</accession>
<evidence type="ECO:0000313" key="2">
    <source>
        <dbReference type="Proteomes" id="UP001159428"/>
    </source>
</evidence>
<dbReference type="EMBL" id="CALNXJ010000165">
    <property type="protein sequence ID" value="CAH3167820.1"/>
    <property type="molecule type" value="Genomic_DNA"/>
</dbReference>
<dbReference type="InterPro" id="IPR011990">
    <property type="entry name" value="TPR-like_helical_dom_sf"/>
</dbReference>
<gene>
    <name evidence="1" type="ORF">PMEA_00007898</name>
</gene>
<name>A0AAU9Y687_9CNID</name>
<evidence type="ECO:0008006" key="3">
    <source>
        <dbReference type="Google" id="ProtNLM"/>
    </source>
</evidence>
<dbReference type="Proteomes" id="UP001159428">
    <property type="component" value="Unassembled WGS sequence"/>
</dbReference>
<evidence type="ECO:0000313" key="1">
    <source>
        <dbReference type="EMBL" id="CAH3167820.1"/>
    </source>
</evidence>
<organism evidence="1 2">
    <name type="scientific">Pocillopora meandrina</name>
    <dbReference type="NCBI Taxonomy" id="46732"/>
    <lineage>
        <taxon>Eukaryota</taxon>
        <taxon>Metazoa</taxon>
        <taxon>Cnidaria</taxon>
        <taxon>Anthozoa</taxon>
        <taxon>Hexacorallia</taxon>
        <taxon>Scleractinia</taxon>
        <taxon>Astrocoeniina</taxon>
        <taxon>Pocilloporidae</taxon>
        <taxon>Pocillopora</taxon>
    </lineage>
</organism>
<keyword evidence="2" id="KW-1185">Reference proteome</keyword>